<proteinExistence type="predicted"/>
<gene>
    <name evidence="1" type="ORF">ACFFNY_03140</name>
</gene>
<evidence type="ECO:0000313" key="1">
    <source>
        <dbReference type="EMBL" id="MFB9750556.1"/>
    </source>
</evidence>
<comment type="caution">
    <text evidence="1">The sequence shown here is derived from an EMBL/GenBank/DDBJ whole genome shotgun (WGS) entry which is preliminary data.</text>
</comment>
<sequence>MVDYTYNNVGDIDGLVDFFLAHDEHLVNNPVFADVANIVVLKHTLYGLLSRVETEKDFHDMLNYKNLLYNQIVHYSDSIESIAELKDDFHELLVHRIYTGAEIKILSWVYTKMYDLEPDMSNSEGNSPQGFLRYLKMNCKPEVTAHFIGLALQQYVQTKYPEEAFYKEEALFGGSYNYLTEFVLETEEIDHIVKTISEQQGELAWLRDSLIASEEKLQKDPEDTETQEQQQKHIVDFMTERLEMEFLSQVVIRLF</sequence>
<accession>A0ABV5VQL0</accession>
<protein>
    <submittedName>
        <fullName evidence="1">Uncharacterized protein</fullName>
    </submittedName>
</protein>
<evidence type="ECO:0000313" key="2">
    <source>
        <dbReference type="Proteomes" id="UP001589619"/>
    </source>
</evidence>
<dbReference type="EMBL" id="JBHMAG010000003">
    <property type="protein sequence ID" value="MFB9750556.1"/>
    <property type="molecule type" value="Genomic_DNA"/>
</dbReference>
<name>A0ABV5VQL0_9BACL</name>
<organism evidence="1 2">
    <name type="scientific">Paenibacillus hodogayensis</name>
    <dbReference type="NCBI Taxonomy" id="279208"/>
    <lineage>
        <taxon>Bacteria</taxon>
        <taxon>Bacillati</taxon>
        <taxon>Bacillota</taxon>
        <taxon>Bacilli</taxon>
        <taxon>Bacillales</taxon>
        <taxon>Paenibacillaceae</taxon>
        <taxon>Paenibacillus</taxon>
    </lineage>
</organism>
<dbReference type="RefSeq" id="WP_344906829.1">
    <property type="nucleotide sequence ID" value="NZ_BAAAYO010000005.1"/>
</dbReference>
<keyword evidence="2" id="KW-1185">Reference proteome</keyword>
<reference evidence="1 2" key="1">
    <citation type="submission" date="2024-09" db="EMBL/GenBank/DDBJ databases">
        <authorList>
            <person name="Sun Q."/>
            <person name="Mori K."/>
        </authorList>
    </citation>
    <scope>NUCLEOTIDE SEQUENCE [LARGE SCALE GENOMIC DNA]</scope>
    <source>
        <strain evidence="1 2">JCM 12520</strain>
    </source>
</reference>
<dbReference type="Proteomes" id="UP001589619">
    <property type="component" value="Unassembled WGS sequence"/>
</dbReference>